<name>A0ACD3B2S9_9AGAR</name>
<keyword evidence="2" id="KW-1185">Reference proteome</keyword>
<dbReference type="EMBL" id="ML208286">
    <property type="protein sequence ID" value="TFK72330.1"/>
    <property type="molecule type" value="Genomic_DNA"/>
</dbReference>
<proteinExistence type="predicted"/>
<evidence type="ECO:0000313" key="1">
    <source>
        <dbReference type="EMBL" id="TFK72330.1"/>
    </source>
</evidence>
<evidence type="ECO:0000313" key="2">
    <source>
        <dbReference type="Proteomes" id="UP000308600"/>
    </source>
</evidence>
<sequence length="153" mass="17603">MGCFCWSAVTGAFAAVFCSDVRIYEDGRKIKSHRAWQNLRTEWPCRRADNLLVVSLWRDLCQGWGSKGGYGGVEARFGGGSRSELEDAREADRTKETRDDEERRHTFWPLNAKNNLIFLNIVCYLRVSLWWRGVGNGEIKKMSANAGRRRRRG</sequence>
<gene>
    <name evidence="1" type="ORF">BDN72DRAFT_334076</name>
</gene>
<protein>
    <submittedName>
        <fullName evidence="1">Uncharacterized protein</fullName>
    </submittedName>
</protein>
<organism evidence="1 2">
    <name type="scientific">Pluteus cervinus</name>
    <dbReference type="NCBI Taxonomy" id="181527"/>
    <lineage>
        <taxon>Eukaryota</taxon>
        <taxon>Fungi</taxon>
        <taxon>Dikarya</taxon>
        <taxon>Basidiomycota</taxon>
        <taxon>Agaricomycotina</taxon>
        <taxon>Agaricomycetes</taxon>
        <taxon>Agaricomycetidae</taxon>
        <taxon>Agaricales</taxon>
        <taxon>Pluteineae</taxon>
        <taxon>Pluteaceae</taxon>
        <taxon>Pluteus</taxon>
    </lineage>
</organism>
<reference evidence="1 2" key="1">
    <citation type="journal article" date="2019" name="Nat. Ecol. Evol.">
        <title>Megaphylogeny resolves global patterns of mushroom evolution.</title>
        <authorList>
            <person name="Varga T."/>
            <person name="Krizsan K."/>
            <person name="Foldi C."/>
            <person name="Dima B."/>
            <person name="Sanchez-Garcia M."/>
            <person name="Sanchez-Ramirez S."/>
            <person name="Szollosi G.J."/>
            <person name="Szarkandi J.G."/>
            <person name="Papp V."/>
            <person name="Albert L."/>
            <person name="Andreopoulos W."/>
            <person name="Angelini C."/>
            <person name="Antonin V."/>
            <person name="Barry K.W."/>
            <person name="Bougher N.L."/>
            <person name="Buchanan P."/>
            <person name="Buyck B."/>
            <person name="Bense V."/>
            <person name="Catcheside P."/>
            <person name="Chovatia M."/>
            <person name="Cooper J."/>
            <person name="Damon W."/>
            <person name="Desjardin D."/>
            <person name="Finy P."/>
            <person name="Geml J."/>
            <person name="Haridas S."/>
            <person name="Hughes K."/>
            <person name="Justo A."/>
            <person name="Karasinski D."/>
            <person name="Kautmanova I."/>
            <person name="Kiss B."/>
            <person name="Kocsube S."/>
            <person name="Kotiranta H."/>
            <person name="LaButti K.M."/>
            <person name="Lechner B.E."/>
            <person name="Liimatainen K."/>
            <person name="Lipzen A."/>
            <person name="Lukacs Z."/>
            <person name="Mihaltcheva S."/>
            <person name="Morgado L.N."/>
            <person name="Niskanen T."/>
            <person name="Noordeloos M.E."/>
            <person name="Ohm R.A."/>
            <person name="Ortiz-Santana B."/>
            <person name="Ovrebo C."/>
            <person name="Racz N."/>
            <person name="Riley R."/>
            <person name="Savchenko A."/>
            <person name="Shiryaev A."/>
            <person name="Soop K."/>
            <person name="Spirin V."/>
            <person name="Szebenyi C."/>
            <person name="Tomsovsky M."/>
            <person name="Tulloss R.E."/>
            <person name="Uehling J."/>
            <person name="Grigoriev I.V."/>
            <person name="Vagvolgyi C."/>
            <person name="Papp T."/>
            <person name="Martin F.M."/>
            <person name="Miettinen O."/>
            <person name="Hibbett D.S."/>
            <person name="Nagy L.G."/>
        </authorList>
    </citation>
    <scope>NUCLEOTIDE SEQUENCE [LARGE SCALE GENOMIC DNA]</scope>
    <source>
        <strain evidence="1 2">NL-1719</strain>
    </source>
</reference>
<accession>A0ACD3B2S9</accession>
<dbReference type="Proteomes" id="UP000308600">
    <property type="component" value="Unassembled WGS sequence"/>
</dbReference>